<keyword evidence="3" id="KW-1185">Reference proteome</keyword>
<evidence type="ECO:0000256" key="1">
    <source>
        <dbReference type="SAM" id="Phobius"/>
    </source>
</evidence>
<name>A0A8H3WB58_9PEZI</name>
<keyword evidence="1" id="KW-1133">Transmembrane helix</keyword>
<reference evidence="2 3" key="1">
    <citation type="submission" date="2019-12" db="EMBL/GenBank/DDBJ databases">
        <title>A genome sequence resource for the geographically widespread anthracnose pathogen Colletotrichum asianum.</title>
        <authorList>
            <person name="Meng Y."/>
        </authorList>
    </citation>
    <scope>NUCLEOTIDE SEQUENCE [LARGE SCALE GENOMIC DNA]</scope>
    <source>
        <strain evidence="2 3">ICMP 18580</strain>
    </source>
</reference>
<feature type="transmembrane region" description="Helical" evidence="1">
    <location>
        <begin position="143"/>
        <end position="165"/>
    </location>
</feature>
<sequence>MTPLSLASPLLGKGFAYNLGGISSRVDLHWGTHQKIALQNAFFSVHRVEGRSRGSFPEGIPAKVSARQGHAETTSLARSWLVNHRYRPLWRSSSSTNSLLQQLNADPFESPDAKAQNDRERVKKITDQWIIQETSIVIKCPKYVNVVFGLTVVLVVGGFLCGLLVGSRVEGFDPFNFTAFSWLLGWFILLVAKVVRVSDWTWRDFLQRQVTCRSVCEVANVSQLSQQEVLAYLISSGYHHILRTCGPFQKVFAKKPVENSFSIDVSPDIQTLLASGVIPVKVLTVDGEALMLLNLVSGHGSVRNIPVSASTDWMLVCTDLPQSSEEYEDLVLNWRELLDEGSWCL</sequence>
<dbReference type="OrthoDB" id="5419219at2759"/>
<feature type="transmembrane region" description="Helical" evidence="1">
    <location>
        <begin position="177"/>
        <end position="195"/>
    </location>
</feature>
<evidence type="ECO:0008006" key="4">
    <source>
        <dbReference type="Google" id="ProtNLM"/>
    </source>
</evidence>
<dbReference type="EMBL" id="WOWK01000049">
    <property type="protein sequence ID" value="KAF0323794.1"/>
    <property type="molecule type" value="Genomic_DNA"/>
</dbReference>
<keyword evidence="1" id="KW-0472">Membrane</keyword>
<gene>
    <name evidence="2" type="ORF">GQ607_009003</name>
</gene>
<comment type="caution">
    <text evidence="2">The sequence shown here is derived from an EMBL/GenBank/DDBJ whole genome shotgun (WGS) entry which is preliminary data.</text>
</comment>
<keyword evidence="1" id="KW-0812">Transmembrane</keyword>
<dbReference type="AlphaFoldDB" id="A0A8H3WB58"/>
<accession>A0A8H3WB58</accession>
<proteinExistence type="predicted"/>
<evidence type="ECO:0000313" key="3">
    <source>
        <dbReference type="Proteomes" id="UP000434172"/>
    </source>
</evidence>
<dbReference type="Proteomes" id="UP000434172">
    <property type="component" value="Unassembled WGS sequence"/>
</dbReference>
<organism evidence="2 3">
    <name type="scientific">Colletotrichum asianum</name>
    <dbReference type="NCBI Taxonomy" id="702518"/>
    <lineage>
        <taxon>Eukaryota</taxon>
        <taxon>Fungi</taxon>
        <taxon>Dikarya</taxon>
        <taxon>Ascomycota</taxon>
        <taxon>Pezizomycotina</taxon>
        <taxon>Sordariomycetes</taxon>
        <taxon>Hypocreomycetidae</taxon>
        <taxon>Glomerellales</taxon>
        <taxon>Glomerellaceae</taxon>
        <taxon>Colletotrichum</taxon>
        <taxon>Colletotrichum gloeosporioides species complex</taxon>
    </lineage>
</organism>
<evidence type="ECO:0000313" key="2">
    <source>
        <dbReference type="EMBL" id="KAF0323794.1"/>
    </source>
</evidence>
<protein>
    <recommendedName>
        <fullName evidence="4">Transmembrane protein</fullName>
    </recommendedName>
</protein>